<evidence type="ECO:0000313" key="7">
    <source>
        <dbReference type="EMBL" id="SCM56496.1"/>
    </source>
</evidence>
<reference evidence="7 8" key="1">
    <citation type="submission" date="2016-08" db="EMBL/GenBank/DDBJ databases">
        <authorList>
            <person name="Seilhamer J.J."/>
        </authorList>
    </citation>
    <scope>NUCLEOTIDE SEQUENCE [LARGE SCALE GENOMIC DNA]</scope>
    <source>
        <strain evidence="7">ING2-E5A</strain>
    </source>
</reference>
<comment type="cofactor">
    <cofactor evidence="1">
        <name>Ca(2+)</name>
        <dbReference type="ChEBI" id="CHEBI:29108"/>
    </cofactor>
</comment>
<evidence type="ECO:0000256" key="4">
    <source>
        <dbReference type="SAM" id="SignalP"/>
    </source>
</evidence>
<dbReference type="GO" id="GO:0005829">
    <property type="term" value="C:cytosol"/>
    <property type="evidence" value="ECO:0007669"/>
    <property type="project" value="TreeGrafter"/>
</dbReference>
<dbReference type="PANTHER" id="PTHR12143">
    <property type="entry name" value="PEPTIDE N-GLYCANASE PNGASE -RELATED"/>
    <property type="match status" value="1"/>
</dbReference>
<dbReference type="InterPro" id="IPR041371">
    <property type="entry name" value="GH92_N"/>
</dbReference>
<dbReference type="Gene3D" id="1.20.1610.10">
    <property type="entry name" value="alpha-1,2-mannosidases domains"/>
    <property type="match status" value="1"/>
</dbReference>
<dbReference type="InterPro" id="IPR008928">
    <property type="entry name" value="6-hairpin_glycosidase_sf"/>
</dbReference>
<feature type="domain" description="Glycosyl hydrolase family 92 N-terminal" evidence="6">
    <location>
        <begin position="31"/>
        <end position="290"/>
    </location>
</feature>
<dbReference type="GO" id="GO:0016798">
    <property type="term" value="F:hydrolase activity, acting on glycosyl bonds"/>
    <property type="evidence" value="ECO:0007669"/>
    <property type="project" value="UniProtKB-KW"/>
</dbReference>
<accession>A0A1G4G5C6</accession>
<dbReference type="Gene3D" id="3.30.2080.10">
    <property type="entry name" value="GH92 mannosidase domain"/>
    <property type="match status" value="1"/>
</dbReference>
<dbReference type="Pfam" id="PF07971">
    <property type="entry name" value="Glyco_hydro_92"/>
    <property type="match status" value="1"/>
</dbReference>
<keyword evidence="4" id="KW-0732">Signal</keyword>
<dbReference type="InterPro" id="IPR014718">
    <property type="entry name" value="GH-type_carb-bd"/>
</dbReference>
<keyword evidence="7" id="KW-0378">Hydrolase</keyword>
<protein>
    <submittedName>
        <fullName evidence="7">Putative glycosidase Rv0584</fullName>
        <ecNumber evidence="7">3.2.1.-</ecNumber>
    </submittedName>
</protein>
<dbReference type="FunFam" id="3.30.2080.10:FF:000001">
    <property type="entry name" value="Alpha-1,2-mannosidase subfamily"/>
    <property type="match status" value="1"/>
</dbReference>
<evidence type="ECO:0000256" key="2">
    <source>
        <dbReference type="ARBA" id="ARBA00011245"/>
    </source>
</evidence>
<keyword evidence="7" id="KW-0326">Glycosidase</keyword>
<evidence type="ECO:0000256" key="1">
    <source>
        <dbReference type="ARBA" id="ARBA00001913"/>
    </source>
</evidence>
<dbReference type="STRING" id="1642646.ING2E5A_0907"/>
<feature type="domain" description="Glycosyl hydrolase family 92" evidence="5">
    <location>
        <begin position="297"/>
        <end position="761"/>
    </location>
</feature>
<proteinExistence type="predicted"/>
<sequence>MFRKLSILLLCTAVACGPLSSQNQTEDLTRYVNPMIGTQEMGHVFPGATVPFGMVQLSPDTDTIPYAVEGKYTGTVYRYCAGYQYSDPTIVGFSHTHFSGTGHSDLGDFLIMPTTGKLQLNPGTAEKPESGYRSRFSHGTETATPGYYRVALEDYQIAAELTTTEHVGFHQYTFPESDDAHIILDLTHGIYNYDGKVLWSQVWVHNDTLVTGYRITSGWARTNYLYFAMVFSKPIENYGCRNDETQVYRGFWRKFDQENNFPEMGGRKLKTHFDFKTEAGEKIKIKFALSAVSTEGALKNLYAEVPHFDFERTRDEAREKWQKELERIRIQATPEKKETFYTSLYHTFINPVQYMDVDGQYRGIDHQIHKAEGFVNYSVFSLWDTYRALHPLLTIIQPERTSDMINSMLAHYDQSVHKLLPVWSHFGNENWCMIGYHAVPVIADAWINGIRGFDPHRALAASVSSASYPLYGNLDDYMKLGYVPFDKSANGSSMTLEYAYDDWTIAQLAKSVGNGEVAEKFMKRSENWKKLFNEQTGFIGAKMSDGSWKAPFDPLHTANEGFIEGNAWNYSLYVPHDVPELIRKIGGNERFTRYLDTLFTMYLPDKYFAETEDVTREGLIGCYVHGNEPSHHVPYLYNWAGKPWKTQERVHQIKRTMYLNKPDGLCGNDDCGQMSAWYIFSSLGFYPVAPASGQYAIGSPSVEAATIQLQDGKELRIKVENYSEKNIYVQRVEINGKPIRDYTLLHSELAGGGELLFKMGSKPMKKTVK</sequence>
<evidence type="ECO:0000259" key="6">
    <source>
        <dbReference type="Pfam" id="PF17678"/>
    </source>
</evidence>
<feature type="chain" id="PRO_5009603817" evidence="4">
    <location>
        <begin position="24"/>
        <end position="769"/>
    </location>
</feature>
<dbReference type="EC" id="3.2.1.-" evidence="7"/>
<dbReference type="Gene3D" id="2.70.98.10">
    <property type="match status" value="1"/>
</dbReference>
<dbReference type="Gene3D" id="1.20.1050.60">
    <property type="entry name" value="alpha-1,2-mannosidase"/>
    <property type="match status" value="1"/>
</dbReference>
<dbReference type="SUPFAM" id="SSF48208">
    <property type="entry name" value="Six-hairpin glycosidases"/>
    <property type="match status" value="1"/>
</dbReference>
<dbReference type="EMBL" id="LT608328">
    <property type="protein sequence ID" value="SCM56496.1"/>
    <property type="molecule type" value="Genomic_DNA"/>
</dbReference>
<feature type="signal peptide" evidence="4">
    <location>
        <begin position="1"/>
        <end position="23"/>
    </location>
</feature>
<evidence type="ECO:0000313" key="8">
    <source>
        <dbReference type="Proteomes" id="UP000178485"/>
    </source>
</evidence>
<dbReference type="InterPro" id="IPR050883">
    <property type="entry name" value="PNGase"/>
</dbReference>
<dbReference type="InterPro" id="IPR012939">
    <property type="entry name" value="Glyco_hydro_92"/>
</dbReference>
<comment type="subunit">
    <text evidence="2">Monomer.</text>
</comment>
<organism evidence="7 8">
    <name type="scientific">Petrimonas mucosa</name>
    <dbReference type="NCBI Taxonomy" id="1642646"/>
    <lineage>
        <taxon>Bacteria</taxon>
        <taxon>Pseudomonadati</taxon>
        <taxon>Bacteroidota</taxon>
        <taxon>Bacteroidia</taxon>
        <taxon>Bacteroidales</taxon>
        <taxon>Dysgonomonadaceae</taxon>
        <taxon>Petrimonas</taxon>
    </lineage>
</organism>
<evidence type="ECO:0000256" key="3">
    <source>
        <dbReference type="ARBA" id="ARBA00022837"/>
    </source>
</evidence>
<dbReference type="KEGG" id="pmuc:ING2E5A_0907"/>
<evidence type="ECO:0000259" key="5">
    <source>
        <dbReference type="Pfam" id="PF07971"/>
    </source>
</evidence>
<name>A0A1G4G5C6_9BACT</name>
<dbReference type="Pfam" id="PF17678">
    <property type="entry name" value="Glyco_hydro_92N"/>
    <property type="match status" value="1"/>
</dbReference>
<dbReference type="PANTHER" id="PTHR12143:SF39">
    <property type="entry name" value="SECRETED PROTEIN"/>
    <property type="match status" value="1"/>
</dbReference>
<gene>
    <name evidence="7" type="ORF">ING2E5A_0907</name>
</gene>
<dbReference type="NCBIfam" id="TIGR01180">
    <property type="entry name" value="aman2_put"/>
    <property type="match status" value="1"/>
</dbReference>
<dbReference type="AlphaFoldDB" id="A0A1G4G5C6"/>
<dbReference type="InterPro" id="IPR005887">
    <property type="entry name" value="GH92_a_mannosidase_put"/>
</dbReference>
<dbReference type="GO" id="GO:0005975">
    <property type="term" value="P:carbohydrate metabolic process"/>
    <property type="evidence" value="ECO:0007669"/>
    <property type="project" value="InterPro"/>
</dbReference>
<dbReference type="GO" id="GO:0006516">
    <property type="term" value="P:glycoprotein catabolic process"/>
    <property type="evidence" value="ECO:0007669"/>
    <property type="project" value="TreeGrafter"/>
</dbReference>
<dbReference type="FunFam" id="1.20.1050.60:FF:000001">
    <property type="entry name" value="Putative alpha-1,2-mannosidase"/>
    <property type="match status" value="1"/>
</dbReference>
<dbReference type="GO" id="GO:0000224">
    <property type="term" value="F:peptide-N4-(N-acetyl-beta-glucosaminyl)asparagine amidase activity"/>
    <property type="evidence" value="ECO:0007669"/>
    <property type="project" value="TreeGrafter"/>
</dbReference>
<dbReference type="PROSITE" id="PS51257">
    <property type="entry name" value="PROKAR_LIPOPROTEIN"/>
    <property type="match status" value="1"/>
</dbReference>
<keyword evidence="3" id="KW-0106">Calcium</keyword>
<dbReference type="Proteomes" id="UP000178485">
    <property type="component" value="Chromosome i"/>
</dbReference>
<dbReference type="RefSeq" id="WP_071136347.1">
    <property type="nucleotide sequence ID" value="NZ_DUQN01000106.1"/>
</dbReference>
<keyword evidence="8" id="KW-1185">Reference proteome</keyword>
<dbReference type="GO" id="GO:0030246">
    <property type="term" value="F:carbohydrate binding"/>
    <property type="evidence" value="ECO:0007669"/>
    <property type="project" value="InterPro"/>
</dbReference>